<name>G7J1P3_MEDTR</name>
<dbReference type="Gramene" id="rna13893">
    <property type="protein sequence ID" value="RHN65984.1"/>
    <property type="gene ID" value="gene13893"/>
</dbReference>
<gene>
    <name evidence="11" type="primary">11445510</name>
    <name evidence="9" type="ordered locus">MTR_3g023220</name>
    <name evidence="10" type="ORF">MtrunA17_Chr3g0085881</name>
</gene>
<dbReference type="InterPro" id="IPR035669">
    <property type="entry name" value="SGNH_plant_lipase-like"/>
</dbReference>
<evidence type="ECO:0000313" key="12">
    <source>
        <dbReference type="Proteomes" id="UP000002051"/>
    </source>
</evidence>
<dbReference type="EMBL" id="CM001219">
    <property type="protein sequence ID" value="AES69157.2"/>
    <property type="molecule type" value="Genomic_DNA"/>
</dbReference>
<dbReference type="SUPFAM" id="SSF52266">
    <property type="entry name" value="SGNH hydrolase"/>
    <property type="match status" value="1"/>
</dbReference>
<dbReference type="Gene3D" id="3.40.50.1110">
    <property type="entry name" value="SGNH hydrolase"/>
    <property type="match status" value="1"/>
</dbReference>
<dbReference type="Proteomes" id="UP000002051">
    <property type="component" value="Chromosome 3"/>
</dbReference>
<evidence type="ECO:0000256" key="1">
    <source>
        <dbReference type="ARBA" id="ARBA00004613"/>
    </source>
</evidence>
<dbReference type="Pfam" id="PF00657">
    <property type="entry name" value="Lipase_GDSL"/>
    <property type="match status" value="1"/>
</dbReference>
<dbReference type="PANTHER" id="PTHR45650:SF75">
    <property type="entry name" value="GDSL-LIKE LIPASE_ACYLHYDROLASE"/>
    <property type="match status" value="1"/>
</dbReference>
<dbReference type="PaxDb" id="3880-AES69157"/>
<dbReference type="CDD" id="cd01837">
    <property type="entry name" value="SGNH_plant_lipase_like"/>
    <property type="match status" value="1"/>
</dbReference>
<protein>
    <submittedName>
        <fullName evidence="9">GDSL-like lipase/acylhydrolase</fullName>
    </submittedName>
    <submittedName>
        <fullName evidence="10">Putative triacylglycerol lipase</fullName>
        <ecNumber evidence="10">3.1.1.3</ecNumber>
    </submittedName>
</protein>
<comment type="subcellular location">
    <subcellularLocation>
        <location evidence="1">Secreted</location>
    </subcellularLocation>
</comment>
<evidence type="ECO:0000256" key="7">
    <source>
        <dbReference type="ARBA" id="ARBA00023098"/>
    </source>
</evidence>
<evidence type="ECO:0000256" key="2">
    <source>
        <dbReference type="ARBA" id="ARBA00008668"/>
    </source>
</evidence>
<evidence type="ECO:0000256" key="3">
    <source>
        <dbReference type="ARBA" id="ARBA00022525"/>
    </source>
</evidence>
<dbReference type="InterPro" id="IPR036514">
    <property type="entry name" value="SGNH_hydro_sf"/>
</dbReference>
<keyword evidence="3" id="KW-0964">Secreted</keyword>
<dbReference type="AlphaFoldDB" id="G7J1P3"/>
<sequence length="353" mass="38690">MGCETKTWLILSLLLLGASYMQQCVYGAPQVPCLFVFGDSLSDSGNNNDLVTTAKVNYKPYGIDFPTGPTGRFTNGLTSIDIIGQLLGLDFIPPFASLAGWDILKGVNYASGSAGIRYETGKKTGDNVGLGTQLRRHEMIIAQIAIKLGGVAQASQYLNKCLYYVNIGSNDFIDNYFLPKLYATSRRYNLEQYAGVLIDELSKSIQKLHDNGARKMVLVGVGPIGCTPNALAKNGVCVKEKNAAALIFSSKLKSLVDQLNIQFKDSKFVFRNSSADIFDSSKGFKVLNKACCQSSLNVFCTLNRTPCQNRKEYKFWDGFHPTQAANQIGAINSYNSSNPKIIYPMNIQQLVKA</sequence>
<proteinExistence type="inferred from homology"/>
<evidence type="ECO:0000256" key="8">
    <source>
        <dbReference type="SAM" id="SignalP"/>
    </source>
</evidence>
<dbReference type="HOGENOM" id="CLU_015101_0_0_1"/>
<dbReference type="EMBL" id="PSQE01000003">
    <property type="protein sequence ID" value="RHN65984.1"/>
    <property type="molecule type" value="Genomic_DNA"/>
</dbReference>
<reference evidence="9 12" key="2">
    <citation type="journal article" date="2014" name="BMC Genomics">
        <title>An improved genome release (version Mt4.0) for the model legume Medicago truncatula.</title>
        <authorList>
            <person name="Tang H."/>
            <person name="Krishnakumar V."/>
            <person name="Bidwell S."/>
            <person name="Rosen B."/>
            <person name="Chan A."/>
            <person name="Zhou S."/>
            <person name="Gentzbittel L."/>
            <person name="Childs K.L."/>
            <person name="Yandell M."/>
            <person name="Gundlach H."/>
            <person name="Mayer K.F."/>
            <person name="Schwartz D.C."/>
            <person name="Town C.D."/>
        </authorList>
    </citation>
    <scope>GENOME REANNOTATION</scope>
    <source>
        <strain evidence="9">A17</strain>
        <strain evidence="11 12">cv. Jemalong A17</strain>
    </source>
</reference>
<evidence type="ECO:0000256" key="6">
    <source>
        <dbReference type="ARBA" id="ARBA00022963"/>
    </source>
</evidence>
<dbReference type="InterPro" id="IPR001087">
    <property type="entry name" value="GDSL"/>
</dbReference>
<dbReference type="EC" id="3.1.1.3" evidence="10"/>
<feature type="signal peptide" evidence="8">
    <location>
        <begin position="1"/>
        <end position="27"/>
    </location>
</feature>
<dbReference type="PANTHER" id="PTHR45650">
    <property type="entry name" value="GDSL-LIKE LIPASE/ACYLHYDROLASE-RELATED"/>
    <property type="match status" value="1"/>
</dbReference>
<evidence type="ECO:0000313" key="11">
    <source>
        <dbReference type="EnsemblPlants" id="AES69157"/>
    </source>
</evidence>
<dbReference type="EnsemblPlants" id="AES69157">
    <property type="protein sequence ID" value="AES69157"/>
    <property type="gene ID" value="MTR_3g023220"/>
</dbReference>
<dbReference type="KEGG" id="mtr:11445510"/>
<dbReference type="GO" id="GO:0004806">
    <property type="term" value="F:triacylglycerol lipase activity"/>
    <property type="evidence" value="ECO:0007669"/>
    <property type="project" value="UniProtKB-EC"/>
</dbReference>
<dbReference type="OrthoDB" id="1683520at2759"/>
<organism evidence="9 12">
    <name type="scientific">Medicago truncatula</name>
    <name type="common">Barrel medic</name>
    <name type="synonym">Medicago tribuloides</name>
    <dbReference type="NCBI Taxonomy" id="3880"/>
    <lineage>
        <taxon>Eukaryota</taxon>
        <taxon>Viridiplantae</taxon>
        <taxon>Streptophyta</taxon>
        <taxon>Embryophyta</taxon>
        <taxon>Tracheophyta</taxon>
        <taxon>Spermatophyta</taxon>
        <taxon>Magnoliopsida</taxon>
        <taxon>eudicotyledons</taxon>
        <taxon>Gunneridae</taxon>
        <taxon>Pentapetalae</taxon>
        <taxon>rosids</taxon>
        <taxon>fabids</taxon>
        <taxon>Fabales</taxon>
        <taxon>Fabaceae</taxon>
        <taxon>Papilionoideae</taxon>
        <taxon>50 kb inversion clade</taxon>
        <taxon>NPAAA clade</taxon>
        <taxon>Hologalegina</taxon>
        <taxon>IRL clade</taxon>
        <taxon>Trifolieae</taxon>
        <taxon>Medicago</taxon>
    </lineage>
</organism>
<reference evidence="10" key="5">
    <citation type="journal article" date="2018" name="Nat. Plants">
        <title>Whole-genome landscape of Medicago truncatula symbiotic genes.</title>
        <authorList>
            <person name="Pecrix Y."/>
            <person name="Gamas P."/>
            <person name="Carrere S."/>
        </authorList>
    </citation>
    <scope>NUCLEOTIDE SEQUENCE</scope>
    <source>
        <tissue evidence="10">Leaves</tissue>
    </source>
</reference>
<accession>A0A0C3VCR3</accession>
<dbReference type="GO" id="GO:0005576">
    <property type="term" value="C:extracellular region"/>
    <property type="evidence" value="ECO:0007669"/>
    <property type="project" value="UniProtKB-SubCell"/>
</dbReference>
<evidence type="ECO:0000256" key="5">
    <source>
        <dbReference type="ARBA" id="ARBA00022801"/>
    </source>
</evidence>
<keyword evidence="5 10" id="KW-0378">Hydrolase</keyword>
<dbReference type="Proteomes" id="UP000265566">
    <property type="component" value="Chromosome 3"/>
</dbReference>
<dbReference type="GO" id="GO:0016042">
    <property type="term" value="P:lipid catabolic process"/>
    <property type="evidence" value="ECO:0007669"/>
    <property type="project" value="UniProtKB-KW"/>
</dbReference>
<reference evidence="11" key="3">
    <citation type="submission" date="2015-04" db="UniProtKB">
        <authorList>
            <consortium name="EnsemblPlants"/>
        </authorList>
    </citation>
    <scope>IDENTIFICATION</scope>
    <source>
        <strain evidence="11">cv. Jemalong A17</strain>
    </source>
</reference>
<keyword evidence="12" id="KW-1185">Reference proteome</keyword>
<accession>G7J1P3</accession>
<comment type="similarity">
    <text evidence="2">Belongs to the 'GDSL' lipolytic enzyme family.</text>
</comment>
<evidence type="ECO:0000313" key="13">
    <source>
        <dbReference type="Proteomes" id="UP000265566"/>
    </source>
</evidence>
<feature type="chain" id="PRO_5014572636" evidence="8">
    <location>
        <begin position="28"/>
        <end position="353"/>
    </location>
</feature>
<reference evidence="13" key="4">
    <citation type="journal article" date="2018" name="Nat. Plants">
        <title>Whole-genome landscape of Medicago truncatula symbiotic genes.</title>
        <authorList>
            <person name="Pecrix Y."/>
            <person name="Staton S.E."/>
            <person name="Sallet E."/>
            <person name="Lelandais-Briere C."/>
            <person name="Moreau S."/>
            <person name="Carrere S."/>
            <person name="Blein T."/>
            <person name="Jardinaud M.F."/>
            <person name="Latrasse D."/>
            <person name="Zouine M."/>
            <person name="Zahm M."/>
            <person name="Kreplak J."/>
            <person name="Mayjonade B."/>
            <person name="Satge C."/>
            <person name="Perez M."/>
            <person name="Cauet S."/>
            <person name="Marande W."/>
            <person name="Chantry-Darmon C."/>
            <person name="Lopez-Roques C."/>
            <person name="Bouchez O."/>
            <person name="Berard A."/>
            <person name="Debelle F."/>
            <person name="Munos S."/>
            <person name="Bendahmane A."/>
            <person name="Berges H."/>
            <person name="Niebel A."/>
            <person name="Buitink J."/>
            <person name="Frugier F."/>
            <person name="Benhamed M."/>
            <person name="Crespi M."/>
            <person name="Gouzy J."/>
            <person name="Gamas P."/>
        </authorList>
    </citation>
    <scope>NUCLEOTIDE SEQUENCE [LARGE SCALE GENOMIC DNA]</scope>
    <source>
        <strain evidence="13">cv. Jemalong A17</strain>
    </source>
</reference>
<dbReference type="InterPro" id="IPR051238">
    <property type="entry name" value="GDSL_esterase/lipase"/>
</dbReference>
<reference evidence="9 12" key="1">
    <citation type="journal article" date="2011" name="Nature">
        <title>The Medicago genome provides insight into the evolution of rhizobial symbioses.</title>
        <authorList>
            <person name="Young N.D."/>
            <person name="Debelle F."/>
            <person name="Oldroyd G.E."/>
            <person name="Geurts R."/>
            <person name="Cannon S.B."/>
            <person name="Udvardi M.K."/>
            <person name="Benedito V.A."/>
            <person name="Mayer K.F."/>
            <person name="Gouzy J."/>
            <person name="Schoof H."/>
            <person name="Van de Peer Y."/>
            <person name="Proost S."/>
            <person name="Cook D.R."/>
            <person name="Meyers B.C."/>
            <person name="Spannagl M."/>
            <person name="Cheung F."/>
            <person name="De Mita S."/>
            <person name="Krishnakumar V."/>
            <person name="Gundlach H."/>
            <person name="Zhou S."/>
            <person name="Mudge J."/>
            <person name="Bharti A.K."/>
            <person name="Murray J.D."/>
            <person name="Naoumkina M.A."/>
            <person name="Rosen B."/>
            <person name="Silverstein K.A."/>
            <person name="Tang H."/>
            <person name="Rombauts S."/>
            <person name="Zhao P.X."/>
            <person name="Zhou P."/>
            <person name="Barbe V."/>
            <person name="Bardou P."/>
            <person name="Bechner M."/>
            <person name="Bellec A."/>
            <person name="Berger A."/>
            <person name="Berges H."/>
            <person name="Bidwell S."/>
            <person name="Bisseling T."/>
            <person name="Choisne N."/>
            <person name="Couloux A."/>
            <person name="Denny R."/>
            <person name="Deshpande S."/>
            <person name="Dai X."/>
            <person name="Doyle J.J."/>
            <person name="Dudez A.M."/>
            <person name="Farmer A.D."/>
            <person name="Fouteau S."/>
            <person name="Franken C."/>
            <person name="Gibelin C."/>
            <person name="Gish J."/>
            <person name="Goldstein S."/>
            <person name="Gonzalez A.J."/>
            <person name="Green P.J."/>
            <person name="Hallab A."/>
            <person name="Hartog M."/>
            <person name="Hua A."/>
            <person name="Humphray S.J."/>
            <person name="Jeong D.H."/>
            <person name="Jing Y."/>
            <person name="Jocker A."/>
            <person name="Kenton S.M."/>
            <person name="Kim D.J."/>
            <person name="Klee K."/>
            <person name="Lai H."/>
            <person name="Lang C."/>
            <person name="Lin S."/>
            <person name="Macmil S.L."/>
            <person name="Magdelenat G."/>
            <person name="Matthews L."/>
            <person name="McCorrison J."/>
            <person name="Monaghan E.L."/>
            <person name="Mun J.H."/>
            <person name="Najar F.Z."/>
            <person name="Nicholson C."/>
            <person name="Noirot C."/>
            <person name="O'Bleness M."/>
            <person name="Paule C.R."/>
            <person name="Poulain J."/>
            <person name="Prion F."/>
            <person name="Qin B."/>
            <person name="Qu C."/>
            <person name="Retzel E.F."/>
            <person name="Riddle C."/>
            <person name="Sallet E."/>
            <person name="Samain S."/>
            <person name="Samson N."/>
            <person name="Sanders I."/>
            <person name="Saurat O."/>
            <person name="Scarpelli C."/>
            <person name="Schiex T."/>
            <person name="Segurens B."/>
            <person name="Severin A.J."/>
            <person name="Sherrier D.J."/>
            <person name="Shi R."/>
            <person name="Sims S."/>
            <person name="Singer S.R."/>
            <person name="Sinharoy S."/>
            <person name="Sterck L."/>
            <person name="Viollet A."/>
            <person name="Wang B.B."/>
            <person name="Wang K."/>
            <person name="Wang M."/>
            <person name="Wang X."/>
            <person name="Warfsmann J."/>
            <person name="Weissenbach J."/>
            <person name="White D.D."/>
            <person name="White J.D."/>
            <person name="Wiley G.B."/>
            <person name="Wincker P."/>
            <person name="Xing Y."/>
            <person name="Yang L."/>
            <person name="Yao Z."/>
            <person name="Ying F."/>
            <person name="Zhai J."/>
            <person name="Zhou L."/>
            <person name="Zuber A."/>
            <person name="Denarie J."/>
            <person name="Dixon R.A."/>
            <person name="May G.D."/>
            <person name="Schwartz D.C."/>
            <person name="Rogers J."/>
            <person name="Quetier F."/>
            <person name="Town C.D."/>
            <person name="Roe B.A."/>
        </authorList>
    </citation>
    <scope>NUCLEOTIDE SEQUENCE [LARGE SCALE GENOMIC DNA]</scope>
    <source>
        <strain evidence="9">A17</strain>
        <strain evidence="11 12">cv. Jemalong A17</strain>
    </source>
</reference>
<evidence type="ECO:0000256" key="4">
    <source>
        <dbReference type="ARBA" id="ARBA00022729"/>
    </source>
</evidence>
<evidence type="ECO:0000313" key="9">
    <source>
        <dbReference type="EMBL" id="AES69157.2"/>
    </source>
</evidence>
<evidence type="ECO:0000313" key="10">
    <source>
        <dbReference type="EMBL" id="RHN65984.1"/>
    </source>
</evidence>
<keyword evidence="4 8" id="KW-0732">Signal</keyword>
<keyword evidence="7" id="KW-0443">Lipid metabolism</keyword>
<dbReference type="eggNOG" id="ENOG502SIKN">
    <property type="taxonomic scope" value="Eukaryota"/>
</dbReference>
<keyword evidence="6" id="KW-0442">Lipid degradation</keyword>